<proteinExistence type="predicted"/>
<dbReference type="Pfam" id="PF08241">
    <property type="entry name" value="Methyltransf_11"/>
    <property type="match status" value="1"/>
</dbReference>
<keyword evidence="3" id="KW-1185">Reference proteome</keyword>
<name>A0A1W2AI35_9FLAO</name>
<dbReference type="GO" id="GO:0032259">
    <property type="term" value="P:methylation"/>
    <property type="evidence" value="ECO:0007669"/>
    <property type="project" value="UniProtKB-KW"/>
</dbReference>
<dbReference type="STRING" id="1434700.SAMN06296427_104183"/>
<dbReference type="InterPro" id="IPR050723">
    <property type="entry name" value="CFA/CMAS"/>
</dbReference>
<accession>A0A1W2AI35</accession>
<evidence type="ECO:0000259" key="1">
    <source>
        <dbReference type="Pfam" id="PF08241"/>
    </source>
</evidence>
<protein>
    <submittedName>
        <fullName evidence="2">Methyltransferase domain-containing protein</fullName>
    </submittedName>
</protein>
<gene>
    <name evidence="2" type="ORF">SAMN06296427_104183</name>
</gene>
<dbReference type="SUPFAM" id="SSF53335">
    <property type="entry name" value="S-adenosyl-L-methionine-dependent methyltransferases"/>
    <property type="match status" value="1"/>
</dbReference>
<dbReference type="RefSeq" id="WP_245828484.1">
    <property type="nucleotide sequence ID" value="NZ_FWXS01000004.1"/>
</dbReference>
<dbReference type="EMBL" id="FWXS01000004">
    <property type="protein sequence ID" value="SMC60293.1"/>
    <property type="molecule type" value="Genomic_DNA"/>
</dbReference>
<organism evidence="2 3">
    <name type="scientific">Moheibacter sediminis</name>
    <dbReference type="NCBI Taxonomy" id="1434700"/>
    <lineage>
        <taxon>Bacteria</taxon>
        <taxon>Pseudomonadati</taxon>
        <taxon>Bacteroidota</taxon>
        <taxon>Flavobacteriia</taxon>
        <taxon>Flavobacteriales</taxon>
        <taxon>Weeksellaceae</taxon>
        <taxon>Moheibacter</taxon>
    </lineage>
</organism>
<dbReference type="PANTHER" id="PTHR43667">
    <property type="entry name" value="CYCLOPROPANE-FATTY-ACYL-PHOSPHOLIPID SYNTHASE"/>
    <property type="match status" value="1"/>
</dbReference>
<evidence type="ECO:0000313" key="2">
    <source>
        <dbReference type="EMBL" id="SMC60293.1"/>
    </source>
</evidence>
<keyword evidence="2" id="KW-0808">Transferase</keyword>
<dbReference type="PANTHER" id="PTHR43667:SF2">
    <property type="entry name" value="FATTY ACID C-METHYL TRANSFERASE"/>
    <property type="match status" value="1"/>
</dbReference>
<feature type="domain" description="Methyltransferase type 11" evidence="1">
    <location>
        <begin position="86"/>
        <end position="197"/>
    </location>
</feature>
<keyword evidence="2" id="KW-0489">Methyltransferase</keyword>
<evidence type="ECO:0000313" key="3">
    <source>
        <dbReference type="Proteomes" id="UP000192393"/>
    </source>
</evidence>
<dbReference type="GO" id="GO:0008757">
    <property type="term" value="F:S-adenosylmethionine-dependent methyltransferase activity"/>
    <property type="evidence" value="ECO:0007669"/>
    <property type="project" value="InterPro"/>
</dbReference>
<dbReference type="InterPro" id="IPR029063">
    <property type="entry name" value="SAM-dependent_MTases_sf"/>
</dbReference>
<dbReference type="CDD" id="cd02440">
    <property type="entry name" value="AdoMet_MTases"/>
    <property type="match status" value="1"/>
</dbReference>
<reference evidence="2 3" key="1">
    <citation type="submission" date="2017-04" db="EMBL/GenBank/DDBJ databases">
        <authorList>
            <person name="Afonso C.L."/>
            <person name="Miller P.J."/>
            <person name="Scott M.A."/>
            <person name="Spackman E."/>
            <person name="Goraichik I."/>
            <person name="Dimitrov K.M."/>
            <person name="Suarez D.L."/>
            <person name="Swayne D.E."/>
        </authorList>
    </citation>
    <scope>NUCLEOTIDE SEQUENCE [LARGE SCALE GENOMIC DNA]</scope>
    <source>
        <strain evidence="2 3">CGMCC 1.12708</strain>
    </source>
</reference>
<dbReference type="AlphaFoldDB" id="A0A1W2AI35"/>
<dbReference type="InterPro" id="IPR013216">
    <property type="entry name" value="Methyltransf_11"/>
</dbReference>
<dbReference type="Proteomes" id="UP000192393">
    <property type="component" value="Unassembled WGS sequence"/>
</dbReference>
<dbReference type="Gene3D" id="3.40.50.150">
    <property type="entry name" value="Vaccinia Virus protein VP39"/>
    <property type="match status" value="1"/>
</dbReference>
<sequence length="287" mass="33725">MKKTNGLRNIWYNHLSSEQRYFIRKMYYLPIDLKDKLTGKSHKYVPPRGYIYTGSPASGEKYYKQGQHQIRLMQNYIDLNSNDSVLDIGSGVGRSAMVLTELLDKNSRYEGFDVVQKGVDWCNKKIKKDFPNFNFTYVPLFNDLYNKEKNDASQFIFPYQAASFDKTFSFSVFTHMKMNEIEHYFTEMNRVMKPNGLSLHTFFLYDENDAERISKLENFNFPVDRGNYKLMSDKVESANIAIHKEELHKMAERSGLEIVSIIDGFWKGPKKENSQNDYQDTVVFKKK</sequence>